<organism evidence="2 3">
    <name type="scientific">Mycobacterium talmoniae</name>
    <dbReference type="NCBI Taxonomy" id="1858794"/>
    <lineage>
        <taxon>Bacteria</taxon>
        <taxon>Bacillati</taxon>
        <taxon>Actinomycetota</taxon>
        <taxon>Actinomycetes</taxon>
        <taxon>Mycobacteriales</taxon>
        <taxon>Mycobacteriaceae</taxon>
        <taxon>Mycobacterium</taxon>
    </lineage>
</organism>
<proteinExistence type="predicted"/>
<reference evidence="2 3" key="1">
    <citation type="submission" date="2016-10" db="EMBL/GenBank/DDBJ databases">
        <title>Genome sequence of Mycobacterium talmonii.</title>
        <authorList>
            <person name="Greninger A.L."/>
            <person name="Elliott B."/>
            <person name="Vasireddy S."/>
            <person name="Vasireddy R."/>
        </authorList>
    </citation>
    <scope>NUCLEOTIDE SEQUENCE [LARGE SCALE GENOMIC DNA]</scope>
    <source>
        <strain evidence="3">NE-TNMC-100812</strain>
    </source>
</reference>
<comment type="caution">
    <text evidence="2">The sequence shown here is derived from an EMBL/GenBank/DDBJ whole genome shotgun (WGS) entry which is preliminary data.</text>
</comment>
<dbReference type="RefSeq" id="WP_071023402.1">
    <property type="nucleotide sequence ID" value="NZ_MLQM01000020.1"/>
</dbReference>
<evidence type="ECO:0000313" key="2">
    <source>
        <dbReference type="EMBL" id="OHV05261.1"/>
    </source>
</evidence>
<accession>A0A1S1NHJ3</accession>
<dbReference type="InterPro" id="IPR021671">
    <property type="entry name" value="PD(D/E)XK_Endonuc"/>
</dbReference>
<dbReference type="AlphaFoldDB" id="A0A1S1NHJ3"/>
<dbReference type="Gene3D" id="3.40.1350.10">
    <property type="match status" value="1"/>
</dbReference>
<name>A0A1S1NHJ3_9MYCO</name>
<feature type="domain" description="PD(D/E)XK endonuclease" evidence="1">
    <location>
        <begin position="141"/>
        <end position="222"/>
    </location>
</feature>
<protein>
    <recommendedName>
        <fullName evidence="1">PD(D/E)XK endonuclease domain-containing protein</fullName>
    </recommendedName>
</protein>
<gene>
    <name evidence="2" type="ORF">BKN37_06260</name>
</gene>
<evidence type="ECO:0000313" key="3">
    <source>
        <dbReference type="Proteomes" id="UP000179734"/>
    </source>
</evidence>
<keyword evidence="3" id="KW-1185">Reference proteome</keyword>
<sequence>MRRYSDAQLVEAIQASHSWRGVLRALGLSATSAAAMRSVRVHADRLGLDYSHFTGQRRWTDQQLEAAIAAATSWTQVAEMLGLSGGSSTTTIRGHAVRLGLYTAHLTQPRKPQPPVELMRPQQVNLARAGSLMAAAWFELCGYSVSWPLEPCRYDLLVWMGTTAERIQVKTTTVKQRTSWTVWISTAGKERKTYDPDEIDQFFVIDGDFDCYLIPVSAVGGLTAIQLSAYQDYRLPRDGCRWPSSSAGSVNSPSR</sequence>
<dbReference type="Pfam" id="PF11645">
    <property type="entry name" value="PDDEXK_5"/>
    <property type="match status" value="1"/>
</dbReference>
<dbReference type="Proteomes" id="UP000179734">
    <property type="component" value="Unassembled WGS sequence"/>
</dbReference>
<evidence type="ECO:0000259" key="1">
    <source>
        <dbReference type="Pfam" id="PF11645"/>
    </source>
</evidence>
<dbReference type="GO" id="GO:0003676">
    <property type="term" value="F:nucleic acid binding"/>
    <property type="evidence" value="ECO:0007669"/>
    <property type="project" value="InterPro"/>
</dbReference>
<dbReference type="EMBL" id="MLQM01000020">
    <property type="protein sequence ID" value="OHV05261.1"/>
    <property type="molecule type" value="Genomic_DNA"/>
</dbReference>
<dbReference type="InterPro" id="IPR011856">
    <property type="entry name" value="tRNA_endonuc-like_dom_sf"/>
</dbReference>